<proteinExistence type="predicted"/>
<evidence type="ECO:0000256" key="1">
    <source>
        <dbReference type="SAM" id="MobiDB-lite"/>
    </source>
</evidence>
<dbReference type="Proteomes" id="UP001187415">
    <property type="component" value="Unassembled WGS sequence"/>
</dbReference>
<comment type="caution">
    <text evidence="2">The sequence shown here is derived from an EMBL/GenBank/DDBJ whole genome shotgun (WGS) entry which is preliminary data.</text>
</comment>
<name>A0AA88NFB5_CHASR</name>
<feature type="region of interest" description="Disordered" evidence="1">
    <location>
        <begin position="36"/>
        <end position="64"/>
    </location>
</feature>
<dbReference type="AlphaFoldDB" id="A0AA88NFB5"/>
<dbReference type="EMBL" id="JAUPFM010000003">
    <property type="protein sequence ID" value="KAK2855982.1"/>
    <property type="molecule type" value="Genomic_DNA"/>
</dbReference>
<accession>A0AA88NFB5</accession>
<sequence>MQTKQRRSDEALGVPWRLILSVCKETWPRLLKKDVAKQDGRCCDQRRGGRELPPSAPSDTDASPHAALLQFSHHSFLSLGVAANGDCSALCRHTHLKETQSVSG</sequence>
<gene>
    <name evidence="2" type="ORF">Q5P01_004717</name>
</gene>
<protein>
    <submittedName>
        <fullName evidence="2">Uncharacterized protein</fullName>
    </submittedName>
</protein>
<organism evidence="2 3">
    <name type="scientific">Channa striata</name>
    <name type="common">Snakehead murrel</name>
    <name type="synonym">Ophicephalus striatus</name>
    <dbReference type="NCBI Taxonomy" id="64152"/>
    <lineage>
        <taxon>Eukaryota</taxon>
        <taxon>Metazoa</taxon>
        <taxon>Chordata</taxon>
        <taxon>Craniata</taxon>
        <taxon>Vertebrata</taxon>
        <taxon>Euteleostomi</taxon>
        <taxon>Actinopterygii</taxon>
        <taxon>Neopterygii</taxon>
        <taxon>Teleostei</taxon>
        <taxon>Neoteleostei</taxon>
        <taxon>Acanthomorphata</taxon>
        <taxon>Anabantaria</taxon>
        <taxon>Anabantiformes</taxon>
        <taxon>Channoidei</taxon>
        <taxon>Channidae</taxon>
        <taxon>Channa</taxon>
    </lineage>
</organism>
<evidence type="ECO:0000313" key="3">
    <source>
        <dbReference type="Proteomes" id="UP001187415"/>
    </source>
</evidence>
<evidence type="ECO:0000313" key="2">
    <source>
        <dbReference type="EMBL" id="KAK2855982.1"/>
    </source>
</evidence>
<reference evidence="2" key="1">
    <citation type="submission" date="2023-07" db="EMBL/GenBank/DDBJ databases">
        <title>Chromosome-level Genome Assembly of Striped Snakehead (Channa striata).</title>
        <authorList>
            <person name="Liu H."/>
        </authorList>
    </citation>
    <scope>NUCLEOTIDE SEQUENCE</scope>
    <source>
        <strain evidence="2">Gz</strain>
        <tissue evidence="2">Muscle</tissue>
    </source>
</reference>
<feature type="compositionally biased region" description="Basic and acidic residues" evidence="1">
    <location>
        <begin position="36"/>
        <end position="50"/>
    </location>
</feature>
<keyword evidence="3" id="KW-1185">Reference proteome</keyword>